<keyword evidence="2" id="KW-1185">Reference proteome</keyword>
<evidence type="ECO:0000313" key="2">
    <source>
        <dbReference type="Proteomes" id="UP000887572"/>
    </source>
</evidence>
<evidence type="ECO:0000256" key="1">
    <source>
        <dbReference type="SAM" id="MobiDB-lite"/>
    </source>
</evidence>
<organism evidence="2 3">
    <name type="scientific">Globodera rostochiensis</name>
    <name type="common">Golden nematode worm</name>
    <name type="synonym">Heterodera rostochiensis</name>
    <dbReference type="NCBI Taxonomy" id="31243"/>
    <lineage>
        <taxon>Eukaryota</taxon>
        <taxon>Metazoa</taxon>
        <taxon>Ecdysozoa</taxon>
        <taxon>Nematoda</taxon>
        <taxon>Chromadorea</taxon>
        <taxon>Rhabditida</taxon>
        <taxon>Tylenchina</taxon>
        <taxon>Tylenchomorpha</taxon>
        <taxon>Tylenchoidea</taxon>
        <taxon>Heteroderidae</taxon>
        <taxon>Heteroderinae</taxon>
        <taxon>Globodera</taxon>
    </lineage>
</organism>
<feature type="compositionally biased region" description="Polar residues" evidence="1">
    <location>
        <begin position="35"/>
        <end position="49"/>
    </location>
</feature>
<dbReference type="Proteomes" id="UP000887572">
    <property type="component" value="Unplaced"/>
</dbReference>
<dbReference type="WBParaSite" id="Gr19_v10_g15098.t1">
    <property type="protein sequence ID" value="Gr19_v10_g15098.t1"/>
    <property type="gene ID" value="Gr19_v10_g15098"/>
</dbReference>
<accession>A0A914H9Q0</accession>
<feature type="compositionally biased region" description="Basic and acidic residues" evidence="1">
    <location>
        <begin position="54"/>
        <end position="69"/>
    </location>
</feature>
<feature type="region of interest" description="Disordered" evidence="1">
    <location>
        <begin position="29"/>
        <end position="114"/>
    </location>
</feature>
<evidence type="ECO:0000313" key="3">
    <source>
        <dbReference type="WBParaSite" id="Gr19_v10_g15098.t1"/>
    </source>
</evidence>
<protein>
    <submittedName>
        <fullName evidence="3">Uncharacterized protein</fullName>
    </submittedName>
</protein>
<proteinExistence type="predicted"/>
<sequence length="131" mass="14342">MIFVSIILKANCCCSNRCLPPRAVPYRPDPLPDPQASSALRLSSPNWTPIGTGRRMELARKVAQKERARTGRTKSGAPGARWGRTGHGAPIVGKPRATDEATRNGPPNRHSCDSPLDLSHPSLFSFHFEIF</sequence>
<name>A0A914H9Q0_GLORO</name>
<dbReference type="AlphaFoldDB" id="A0A914H9Q0"/>
<reference evidence="3" key="1">
    <citation type="submission" date="2022-11" db="UniProtKB">
        <authorList>
            <consortium name="WormBaseParasite"/>
        </authorList>
    </citation>
    <scope>IDENTIFICATION</scope>
</reference>